<evidence type="ECO:0000256" key="1">
    <source>
        <dbReference type="SAM" id="MobiDB-lite"/>
    </source>
</evidence>
<evidence type="ECO:0000313" key="3">
    <source>
        <dbReference type="Proteomes" id="UP001311232"/>
    </source>
</evidence>
<feature type="region of interest" description="Disordered" evidence="1">
    <location>
        <begin position="1"/>
        <end position="35"/>
    </location>
</feature>
<feature type="compositionally biased region" description="Polar residues" evidence="1">
    <location>
        <begin position="18"/>
        <end position="29"/>
    </location>
</feature>
<sequence>MAISKQGQPPTPIPEENPQYTHHNIQTTPRTHKTLDTQTLCPAKRMHSFKERAPDMRWSTNELKAPGARAGLQGMHGLRTLATYPPEPKLTKPTPDLPRSSTATRPVTYVRWHRPPKSTTCSHQMSPLRATKTPPLWEP</sequence>
<comment type="caution">
    <text evidence="2">The sequence shown here is derived from an EMBL/GenBank/DDBJ whole genome shotgun (WGS) entry which is preliminary data.</text>
</comment>
<name>A0AAV9R796_9TELE</name>
<dbReference type="AlphaFoldDB" id="A0AAV9R796"/>
<dbReference type="Proteomes" id="UP001311232">
    <property type="component" value="Unassembled WGS sequence"/>
</dbReference>
<gene>
    <name evidence="2" type="ORF">CRENBAI_007890</name>
</gene>
<accession>A0AAV9R796</accession>
<feature type="region of interest" description="Disordered" evidence="1">
    <location>
        <begin position="82"/>
        <end position="139"/>
    </location>
</feature>
<proteinExistence type="predicted"/>
<keyword evidence="3" id="KW-1185">Reference proteome</keyword>
<reference evidence="2 3" key="1">
    <citation type="submission" date="2021-06" db="EMBL/GenBank/DDBJ databases">
        <authorList>
            <person name="Palmer J.M."/>
        </authorList>
    </citation>
    <scope>NUCLEOTIDE SEQUENCE [LARGE SCALE GENOMIC DNA]</scope>
    <source>
        <strain evidence="2 3">MEX-2019</strain>
        <tissue evidence="2">Muscle</tissue>
    </source>
</reference>
<protein>
    <submittedName>
        <fullName evidence="2">Uncharacterized protein</fullName>
    </submittedName>
</protein>
<evidence type="ECO:0000313" key="2">
    <source>
        <dbReference type="EMBL" id="KAK5605678.1"/>
    </source>
</evidence>
<organism evidence="2 3">
    <name type="scientific">Crenichthys baileyi</name>
    <name type="common">White River springfish</name>
    <dbReference type="NCBI Taxonomy" id="28760"/>
    <lineage>
        <taxon>Eukaryota</taxon>
        <taxon>Metazoa</taxon>
        <taxon>Chordata</taxon>
        <taxon>Craniata</taxon>
        <taxon>Vertebrata</taxon>
        <taxon>Euteleostomi</taxon>
        <taxon>Actinopterygii</taxon>
        <taxon>Neopterygii</taxon>
        <taxon>Teleostei</taxon>
        <taxon>Neoteleostei</taxon>
        <taxon>Acanthomorphata</taxon>
        <taxon>Ovalentaria</taxon>
        <taxon>Atherinomorphae</taxon>
        <taxon>Cyprinodontiformes</taxon>
        <taxon>Goodeidae</taxon>
        <taxon>Crenichthys</taxon>
    </lineage>
</organism>
<dbReference type="EMBL" id="JAHHUM010002182">
    <property type="protein sequence ID" value="KAK5605678.1"/>
    <property type="molecule type" value="Genomic_DNA"/>
</dbReference>